<organism evidence="1 2">
    <name type="scientific">Trifolium pratense</name>
    <name type="common">Red clover</name>
    <dbReference type="NCBI Taxonomy" id="57577"/>
    <lineage>
        <taxon>Eukaryota</taxon>
        <taxon>Viridiplantae</taxon>
        <taxon>Streptophyta</taxon>
        <taxon>Embryophyta</taxon>
        <taxon>Tracheophyta</taxon>
        <taxon>Spermatophyta</taxon>
        <taxon>Magnoliopsida</taxon>
        <taxon>eudicotyledons</taxon>
        <taxon>Gunneridae</taxon>
        <taxon>Pentapetalae</taxon>
        <taxon>rosids</taxon>
        <taxon>fabids</taxon>
        <taxon>Fabales</taxon>
        <taxon>Fabaceae</taxon>
        <taxon>Papilionoideae</taxon>
        <taxon>50 kb inversion clade</taxon>
        <taxon>NPAAA clade</taxon>
        <taxon>Hologalegina</taxon>
        <taxon>IRL clade</taxon>
        <taxon>Trifolieae</taxon>
        <taxon>Trifolium</taxon>
    </lineage>
</organism>
<dbReference type="GO" id="GO:0005840">
    <property type="term" value="C:ribosome"/>
    <property type="evidence" value="ECO:0007669"/>
    <property type="project" value="InterPro"/>
</dbReference>
<gene>
    <name evidence="1" type="ORF">L195_g004079</name>
</gene>
<dbReference type="Pfam" id="PF01196">
    <property type="entry name" value="Ribosomal_L17"/>
    <property type="match status" value="1"/>
</dbReference>
<sequence>MASRLVKHEHIETTVAKAKKIRRLAVADNMVQLGKEVSA</sequence>
<evidence type="ECO:0000313" key="1">
    <source>
        <dbReference type="EMBL" id="PNY07578.1"/>
    </source>
</evidence>
<comment type="caution">
    <text evidence="1">The sequence shown here is derived from an EMBL/GenBank/DDBJ whole genome shotgun (WGS) entry which is preliminary data.</text>
</comment>
<reference evidence="1 2" key="2">
    <citation type="journal article" date="2017" name="Front. Plant Sci.">
        <title>Gene Classification and Mining of Molecular Markers Useful in Red Clover (Trifolium pratense) Breeding.</title>
        <authorList>
            <person name="Istvanek J."/>
            <person name="Dluhosova J."/>
            <person name="Dluhos P."/>
            <person name="Patkova L."/>
            <person name="Nedelnik J."/>
            <person name="Repkova J."/>
        </authorList>
    </citation>
    <scope>NUCLEOTIDE SEQUENCE [LARGE SCALE GENOMIC DNA]</scope>
    <source>
        <strain evidence="2">cv. Tatra</strain>
        <tissue evidence="1">Young leaves</tissue>
    </source>
</reference>
<protein>
    <submittedName>
        <fullName evidence="1">Ribosomal L17 family protein</fullName>
    </submittedName>
</protein>
<reference evidence="1 2" key="1">
    <citation type="journal article" date="2014" name="Am. J. Bot.">
        <title>Genome assembly and annotation for red clover (Trifolium pratense; Fabaceae).</title>
        <authorList>
            <person name="Istvanek J."/>
            <person name="Jaros M."/>
            <person name="Krenek A."/>
            <person name="Repkova J."/>
        </authorList>
    </citation>
    <scope>NUCLEOTIDE SEQUENCE [LARGE SCALE GENOMIC DNA]</scope>
    <source>
        <strain evidence="2">cv. Tatra</strain>
        <tissue evidence="1">Young leaves</tissue>
    </source>
</reference>
<accession>A0A2K3NX14</accession>
<dbReference type="Proteomes" id="UP000236291">
    <property type="component" value="Unassembled WGS sequence"/>
</dbReference>
<dbReference type="GO" id="GO:0003735">
    <property type="term" value="F:structural constituent of ribosome"/>
    <property type="evidence" value="ECO:0007669"/>
    <property type="project" value="InterPro"/>
</dbReference>
<evidence type="ECO:0000313" key="2">
    <source>
        <dbReference type="Proteomes" id="UP000236291"/>
    </source>
</evidence>
<dbReference type="InterPro" id="IPR036373">
    <property type="entry name" value="Ribosomal_bL17_sf"/>
</dbReference>
<dbReference type="EMBL" id="ASHM01001967">
    <property type="protein sequence ID" value="PNY07578.1"/>
    <property type="molecule type" value="Genomic_DNA"/>
</dbReference>
<name>A0A2K3NX14_TRIPR</name>
<dbReference type="AlphaFoldDB" id="A0A2K3NX14"/>
<dbReference type="Gene3D" id="3.90.1030.10">
    <property type="entry name" value="Ribosomal protein L17"/>
    <property type="match status" value="1"/>
</dbReference>
<dbReference type="SUPFAM" id="SSF64263">
    <property type="entry name" value="Prokaryotic ribosomal protein L17"/>
    <property type="match status" value="1"/>
</dbReference>
<dbReference type="GO" id="GO:0006412">
    <property type="term" value="P:translation"/>
    <property type="evidence" value="ECO:0007669"/>
    <property type="project" value="InterPro"/>
</dbReference>
<proteinExistence type="predicted"/>
<dbReference type="STRING" id="57577.A0A2K3NX14"/>
<dbReference type="InterPro" id="IPR000456">
    <property type="entry name" value="Ribosomal_bL17"/>
</dbReference>